<dbReference type="Proteomes" id="UP000198816">
    <property type="component" value="Unassembled WGS sequence"/>
</dbReference>
<keyword evidence="1" id="KW-1133">Transmembrane helix</keyword>
<evidence type="ECO:0000313" key="2">
    <source>
        <dbReference type="EMBL" id="SDX34851.1"/>
    </source>
</evidence>
<feature type="transmembrane region" description="Helical" evidence="1">
    <location>
        <begin position="6"/>
        <end position="24"/>
    </location>
</feature>
<dbReference type="Pfam" id="PF06966">
    <property type="entry name" value="DUF1295"/>
    <property type="match status" value="1"/>
</dbReference>
<dbReference type="GO" id="GO:0016020">
    <property type="term" value="C:membrane"/>
    <property type="evidence" value="ECO:0007669"/>
    <property type="project" value="TreeGrafter"/>
</dbReference>
<name>A0A1H3AZM7_THIRO</name>
<dbReference type="InterPro" id="IPR010721">
    <property type="entry name" value="UstE-like"/>
</dbReference>
<keyword evidence="1" id="KW-0472">Membrane</keyword>
<dbReference type="OrthoDB" id="9779233at2"/>
<feature type="transmembrane region" description="Helical" evidence="1">
    <location>
        <begin position="137"/>
        <end position="156"/>
    </location>
</feature>
<accession>A0A1H3AZM7</accession>
<feature type="transmembrane region" description="Helical" evidence="1">
    <location>
        <begin position="36"/>
        <end position="54"/>
    </location>
</feature>
<dbReference type="Gene3D" id="1.20.120.1630">
    <property type="match status" value="1"/>
</dbReference>
<protein>
    <submittedName>
        <fullName evidence="2">Steroid 5-alpha reductase family enzyme</fullName>
    </submittedName>
</protein>
<proteinExistence type="predicted"/>
<keyword evidence="3" id="KW-1185">Reference proteome</keyword>
<dbReference type="PANTHER" id="PTHR32251:SF17">
    <property type="entry name" value="STEROID 5-ALPHA REDUCTASE C-TERMINAL DOMAIN-CONTAINING PROTEIN"/>
    <property type="match status" value="1"/>
</dbReference>
<sequence length="264" mass="29780">MFDLDLYLAGLGAALGMGLGAWLVSLKLNDVSIVDSLWSLFFLLMAAVFLSGAPEVGERAYLIFFLVTLWAVRLSVFITKRNWGHGEDRRYQAIRAENEPGFRWKSLYIVFSLQAILAWVIALPLLAATLGTNPLGWLDYAALSLWLVGLFFEAVGDQQLADFKARPENKGKVMDQGLWRYTRHPNYFGEACIWWGYFLFALAAGGWWTIVSPVLMTFLLLRVSGVALLEKDIGERRPAYRAYIARTNAFFPGPPRRARSDSNL</sequence>
<evidence type="ECO:0000313" key="3">
    <source>
        <dbReference type="Proteomes" id="UP000198816"/>
    </source>
</evidence>
<evidence type="ECO:0000256" key="1">
    <source>
        <dbReference type="SAM" id="Phobius"/>
    </source>
</evidence>
<organism evidence="2 3">
    <name type="scientific">Thiocapsa roseopersicina</name>
    <dbReference type="NCBI Taxonomy" id="1058"/>
    <lineage>
        <taxon>Bacteria</taxon>
        <taxon>Pseudomonadati</taxon>
        <taxon>Pseudomonadota</taxon>
        <taxon>Gammaproteobacteria</taxon>
        <taxon>Chromatiales</taxon>
        <taxon>Chromatiaceae</taxon>
        <taxon>Thiocapsa</taxon>
    </lineage>
</organism>
<dbReference type="AlphaFoldDB" id="A0A1H3AZM7"/>
<feature type="transmembrane region" description="Helical" evidence="1">
    <location>
        <begin position="107"/>
        <end position="131"/>
    </location>
</feature>
<dbReference type="RefSeq" id="WP_093035971.1">
    <property type="nucleotide sequence ID" value="NZ_FNNZ01000022.1"/>
</dbReference>
<feature type="transmembrane region" description="Helical" evidence="1">
    <location>
        <begin position="187"/>
        <end position="204"/>
    </location>
</feature>
<dbReference type="STRING" id="1058.SAMN05421783_1227"/>
<gene>
    <name evidence="2" type="ORF">SAMN05421783_1227</name>
</gene>
<dbReference type="PANTHER" id="PTHR32251">
    <property type="entry name" value="3-OXO-5-ALPHA-STEROID 4-DEHYDROGENASE"/>
    <property type="match status" value="1"/>
</dbReference>
<dbReference type="PROSITE" id="PS50244">
    <property type="entry name" value="S5A_REDUCTASE"/>
    <property type="match status" value="1"/>
</dbReference>
<dbReference type="EMBL" id="FNNZ01000022">
    <property type="protein sequence ID" value="SDX34851.1"/>
    <property type="molecule type" value="Genomic_DNA"/>
</dbReference>
<feature type="transmembrane region" description="Helical" evidence="1">
    <location>
        <begin position="60"/>
        <end position="79"/>
    </location>
</feature>
<reference evidence="3" key="1">
    <citation type="submission" date="2016-10" db="EMBL/GenBank/DDBJ databases">
        <authorList>
            <person name="Varghese N."/>
            <person name="Submissions S."/>
        </authorList>
    </citation>
    <scope>NUCLEOTIDE SEQUENCE [LARGE SCALE GENOMIC DNA]</scope>
    <source>
        <strain evidence="3">DSM 217</strain>
    </source>
</reference>
<keyword evidence="1" id="KW-0812">Transmembrane</keyword>